<dbReference type="InterPro" id="IPR000595">
    <property type="entry name" value="cNMP-bd_dom"/>
</dbReference>
<sequence length="154" mass="17351">MEPLTKAQFDQHYTIEHLRELSVFGALNQDFVEHLLDQCEIYRTEPGDLLFQDGQSPNGFYILIDGDSTLYCGPQLKNQIVNVLRPGECVGFISMLSMNPVIGDVTPTVGSVVLHIRNPLFASLPEIDGEQSFILLMNLTRNICRAYIKHAIQE</sequence>
<accession>A0A8J7K7I0</accession>
<organism evidence="2 3">
    <name type="scientific">Pontibacterium sinense</name>
    <dbReference type="NCBI Taxonomy" id="2781979"/>
    <lineage>
        <taxon>Bacteria</taxon>
        <taxon>Pseudomonadati</taxon>
        <taxon>Pseudomonadota</taxon>
        <taxon>Gammaproteobacteria</taxon>
        <taxon>Oceanospirillales</taxon>
        <taxon>Oceanospirillaceae</taxon>
        <taxon>Pontibacterium</taxon>
    </lineage>
</organism>
<dbReference type="Gene3D" id="2.60.120.10">
    <property type="entry name" value="Jelly Rolls"/>
    <property type="match status" value="1"/>
</dbReference>
<dbReference type="PROSITE" id="PS50042">
    <property type="entry name" value="CNMP_BINDING_3"/>
    <property type="match status" value="1"/>
</dbReference>
<dbReference type="Pfam" id="PF00027">
    <property type="entry name" value="cNMP_binding"/>
    <property type="match status" value="1"/>
</dbReference>
<evidence type="ECO:0000259" key="1">
    <source>
        <dbReference type="PROSITE" id="PS50042"/>
    </source>
</evidence>
<keyword evidence="3" id="KW-1185">Reference proteome</keyword>
<dbReference type="EMBL" id="JADEYS010000013">
    <property type="protein sequence ID" value="MBE9398276.1"/>
    <property type="molecule type" value="Genomic_DNA"/>
</dbReference>
<gene>
    <name evidence="2" type="ORF">IOQ59_13520</name>
</gene>
<reference evidence="2" key="1">
    <citation type="submission" date="2020-10" db="EMBL/GenBank/DDBJ databases">
        <title>Bacterium isolated from coastal waters sediment.</title>
        <authorList>
            <person name="Chen R.-J."/>
            <person name="Lu D.-C."/>
            <person name="Zhu K.-L."/>
            <person name="Du Z.-J."/>
        </authorList>
    </citation>
    <scope>NUCLEOTIDE SEQUENCE</scope>
    <source>
        <strain evidence="2">N1Y112</strain>
    </source>
</reference>
<dbReference type="InterPro" id="IPR018490">
    <property type="entry name" value="cNMP-bd_dom_sf"/>
</dbReference>
<protein>
    <submittedName>
        <fullName evidence="2">Crp/Fnr family transcriptional regulator</fullName>
    </submittedName>
</protein>
<dbReference type="SUPFAM" id="SSF51206">
    <property type="entry name" value="cAMP-binding domain-like"/>
    <property type="match status" value="1"/>
</dbReference>
<dbReference type="RefSeq" id="WP_193953901.1">
    <property type="nucleotide sequence ID" value="NZ_JADEYS010000013.1"/>
</dbReference>
<evidence type="ECO:0000313" key="2">
    <source>
        <dbReference type="EMBL" id="MBE9398276.1"/>
    </source>
</evidence>
<proteinExistence type="predicted"/>
<feature type="domain" description="Cyclic nucleotide-binding" evidence="1">
    <location>
        <begin position="23"/>
        <end position="124"/>
    </location>
</feature>
<evidence type="ECO:0000313" key="3">
    <source>
        <dbReference type="Proteomes" id="UP000640333"/>
    </source>
</evidence>
<dbReference type="Proteomes" id="UP000640333">
    <property type="component" value="Unassembled WGS sequence"/>
</dbReference>
<dbReference type="AlphaFoldDB" id="A0A8J7K7I0"/>
<name>A0A8J7K7I0_9GAMM</name>
<comment type="caution">
    <text evidence="2">The sequence shown here is derived from an EMBL/GenBank/DDBJ whole genome shotgun (WGS) entry which is preliminary data.</text>
</comment>
<dbReference type="CDD" id="cd00038">
    <property type="entry name" value="CAP_ED"/>
    <property type="match status" value="1"/>
</dbReference>
<dbReference type="InterPro" id="IPR014710">
    <property type="entry name" value="RmlC-like_jellyroll"/>
</dbReference>